<dbReference type="EMBL" id="GBRH01207011">
    <property type="protein sequence ID" value="JAD90884.1"/>
    <property type="molecule type" value="Transcribed_RNA"/>
</dbReference>
<evidence type="ECO:0000313" key="1">
    <source>
        <dbReference type="EMBL" id="JAD90884.1"/>
    </source>
</evidence>
<proteinExistence type="predicted"/>
<reference evidence="1" key="2">
    <citation type="journal article" date="2015" name="Data Brief">
        <title>Shoot transcriptome of the giant reed, Arundo donax.</title>
        <authorList>
            <person name="Barrero R.A."/>
            <person name="Guerrero F.D."/>
            <person name="Moolhuijzen P."/>
            <person name="Goolsby J.A."/>
            <person name="Tidwell J."/>
            <person name="Bellgard S.E."/>
            <person name="Bellgard M.I."/>
        </authorList>
    </citation>
    <scope>NUCLEOTIDE SEQUENCE</scope>
    <source>
        <tissue evidence="1">Shoot tissue taken approximately 20 cm above the soil surface</tissue>
    </source>
</reference>
<reference evidence="1" key="1">
    <citation type="submission" date="2014-09" db="EMBL/GenBank/DDBJ databases">
        <authorList>
            <person name="Magalhaes I.L.F."/>
            <person name="Oliveira U."/>
            <person name="Santos F.R."/>
            <person name="Vidigal T.H.D.A."/>
            <person name="Brescovit A.D."/>
            <person name="Santos A.J."/>
        </authorList>
    </citation>
    <scope>NUCLEOTIDE SEQUENCE</scope>
    <source>
        <tissue evidence="1">Shoot tissue taken approximately 20 cm above the soil surface</tissue>
    </source>
</reference>
<accession>A0A0A9DQL9</accession>
<organism evidence="1">
    <name type="scientific">Arundo donax</name>
    <name type="common">Giant reed</name>
    <name type="synonym">Donax arundinaceus</name>
    <dbReference type="NCBI Taxonomy" id="35708"/>
    <lineage>
        <taxon>Eukaryota</taxon>
        <taxon>Viridiplantae</taxon>
        <taxon>Streptophyta</taxon>
        <taxon>Embryophyta</taxon>
        <taxon>Tracheophyta</taxon>
        <taxon>Spermatophyta</taxon>
        <taxon>Magnoliopsida</taxon>
        <taxon>Liliopsida</taxon>
        <taxon>Poales</taxon>
        <taxon>Poaceae</taxon>
        <taxon>PACMAD clade</taxon>
        <taxon>Arundinoideae</taxon>
        <taxon>Arundineae</taxon>
        <taxon>Arundo</taxon>
    </lineage>
</organism>
<protein>
    <submittedName>
        <fullName evidence="1">Uncharacterized protein</fullName>
    </submittedName>
</protein>
<dbReference type="AlphaFoldDB" id="A0A0A9DQL9"/>
<sequence>MDLKFHHGHGLYPKYKAKPQGSGRWRHFWLLTKSAVKPKNHTKNQGHYDGFSGAGGRVVVEW</sequence>
<name>A0A0A9DQL9_ARUDO</name>